<proteinExistence type="predicted"/>
<feature type="compositionally biased region" description="Basic and acidic residues" evidence="1">
    <location>
        <begin position="94"/>
        <end position="104"/>
    </location>
</feature>
<sequence length="2144" mass="240094">MATEANIQEAVFLKKGEREENALTSESFEEKVTELPGNQVKQLESSSLVATTVYTPLETSKPTDESGIFFQALSVTMVVADDHSHTPESYKAAKQTEPEEKTIDGEVCGEDVPEKSEPEVGLKFLDSVEQSKKEAFNVSEKNQGDSDGVTSSQDAVCEDLKETTEEHTAIVADLKEQDLNETPKEFVKEETDDKAVDAQEASEQREIGSKDAEEQKYEESVEKVEQDEEIKPDVETEKREQTELVHTIASDAYISTKTSQVETAEHEETEQDVNVLAKDQDEDFVTCAQEVTFEGGLQEKDLHSEDNEHEVVRAKESIEKDAAVCVSTQTALVKESIRTEEPDDEKAIDPKKAELEEGLEISDSMAPSQKETLTTIEKDQGDSDGVTSSQESPCVDVEETNTVQHATTAIDFKEQDLNEKPREFIKETEDKSLVAQEASEECKKEAKEEREQNPEESVMKIEKEEETAEIKSGVEIEKAEHEEEDANKDGLKEKSDSPSIEEVCGETGPGKDEYEKEVKDSAMVTKDENEDEEKEQEVNMLDTDEGKVGNTSAQDVTFEKDMQEKNHHNEDDECEVVKAEESIEKDTEVIKSSEKTEQQTLINDLPSDVCISTQTEPVEETTEKIAEETVERDDQTNKSEEGLLLSDSSSKALNENETVRKDEDQEKEQQIYVTEKVQSSGNDVTSSENASNEQEQHTEEIKPSVETTEEKDVCISKQTESQEKAAQNEENAIENDGDRKEKSDDPFVNEVCEANDLKKTEPGPEPEETKSSDETKENTEKQGVFSGITTDISSSTQTENIEKTAASEENEDVETIKNGDGQTEKPESPLFAVVCETTRSDISESEERVKQSESFSTTLNEDETLGKEEKLEKEDEIKTSEIQGGGDVVTSSQTASKEEIKETTGHHDANVAYVEEAQGVIAVPKEILIEEAEDKSIDAEELGQPRNVEEIQPCLSETVSQKPEDEIKKEDKDLSHESVEDRNDDSTKEEKCTIEQGPVEEHNDQDQVSKEKVTDLEETKEVEHKEEIISSTTSLETSTEDTSNSEKEKAESEILPTKDLETGSEEQMPELVPKLEEPLLKETETRVDEEKGTVTKEISSVEKTEVQGGEDDVTSSQNASNEDIQETIGQHDTPVTFVEEGQGVSATPKEILIEEAEDKSVVAEEMTLELGQPNEQNVEEAHSCLSKITTENQEEITPSTSLETSTEDTSISQEIKAEKETHKETIDNEEKNGEKAIEHEYEAVSREYNLEKKQEDAEETKMGEHATTNEEKGACISRQNESQEEPTKNEENAIEHDGDQKENSVNTVVEEVCEENNLTTTETQGRQLSDSFDVKSREVGVDEGTEENKYSEEPKENMEQQGESNVITSDVCSSIQTKIIEETTASEENNDVKTIENNDGQAEKPASPLDEVVCETTKSEIVESEEVKQSNSFSTKLNENETLSKEEKLEKEDEIKTSEVEGDGVNVTSSQNASIEDIKETTIDQHDNTVVHVEEGHGVSALPKDILIEEAENKSADAEEKLLERGQPNEQIVEETHPCVSKILSEIPEDEIKKEDRDLSLEGVEDTNYNTAKEEKCTLKHEPVEEHSAQDEVSNEKVIELNEKTKVVEPQEDKPTVSSETPTEATSNSEKEKEETESLTKDLKTVSEVQIPESGSEESVLKEECYISEKDTQLDEEKVTIMEEISIDEKTEQTAETKQETVKEVCEETSLEKTELEKGLNETEIITFKEDDQEKDQEVNTSVESQGEDNITTSQNEVSEEKEDLKENNYHNEGDFIESGEGVDEDTREFKSSDETKDTEHVITTNTSTQIEADEETIEKDEKNEENEIVDKEENLEKEQEDIKETKMGEHATTVTYFEEEQSLSTITNEVIGEAGGDKSVFAQEKTKQYDGENVEKEQKAEEHDDEIKPSVETTEEKDACISTQVESHVELTKNEENTVERDGDQKENLVNPLVMEVCEEGDLTKTESEERQLSDSSAVKTSEYEIKEKVEQQGVLNVITTDVSSSTQTQNLEKTTASEENKDEETIEHDEKPESPVVEVACEDRSEIVESEEVVKQFDSFSTTLNENKAQSKEEKLEKEDEIKTAEVEGDEIEVTSSQDVSYEDIKETVDHAAHVEEEQGVCALPKEILIEKAEDKSIDIEK</sequence>
<feature type="non-terminal residue" evidence="2">
    <location>
        <position position="1"/>
    </location>
</feature>
<feature type="region of interest" description="Disordered" evidence="1">
    <location>
        <begin position="135"/>
        <end position="154"/>
    </location>
</feature>
<evidence type="ECO:0000313" key="3">
    <source>
        <dbReference type="Proteomes" id="UP001206925"/>
    </source>
</evidence>
<feature type="region of interest" description="Disordered" evidence="1">
    <location>
        <begin position="1572"/>
        <end position="1668"/>
    </location>
</feature>
<feature type="compositionally biased region" description="Basic and acidic residues" evidence="1">
    <location>
        <begin position="621"/>
        <end position="641"/>
    </location>
</feature>
<feature type="compositionally biased region" description="Basic and acidic residues" evidence="1">
    <location>
        <begin position="1572"/>
        <end position="1615"/>
    </location>
</feature>
<feature type="compositionally biased region" description="Basic and acidic residues" evidence="1">
    <location>
        <begin position="896"/>
        <end position="909"/>
    </location>
</feature>
<feature type="compositionally biased region" description="Basic and acidic residues" evidence="1">
    <location>
        <begin position="1829"/>
        <end position="1850"/>
    </location>
</feature>
<feature type="region of interest" description="Disordered" evidence="1">
    <location>
        <begin position="934"/>
        <end position="1135"/>
    </location>
</feature>
<feature type="compositionally biased region" description="Low complexity" evidence="1">
    <location>
        <begin position="1195"/>
        <end position="1212"/>
    </location>
</feature>
<feature type="compositionally biased region" description="Basic and acidic residues" evidence="1">
    <location>
        <begin position="1044"/>
        <end position="1061"/>
    </location>
</feature>
<feature type="compositionally biased region" description="Basic and acidic residues" evidence="1">
    <location>
        <begin position="557"/>
        <end position="597"/>
    </location>
</feature>
<feature type="region of interest" description="Disordered" evidence="1">
    <location>
        <begin position="1685"/>
        <end position="1854"/>
    </location>
</feature>
<comment type="caution">
    <text evidence="2">The sequence shown here is derived from an EMBL/GenBank/DDBJ whole genome shotgun (WGS) entry which is preliminary data.</text>
</comment>
<feature type="region of interest" description="Disordered" evidence="1">
    <location>
        <begin position="1188"/>
        <end position="1303"/>
    </location>
</feature>
<feature type="region of interest" description="Disordered" evidence="1">
    <location>
        <begin position="335"/>
        <end position="910"/>
    </location>
</feature>
<feature type="compositionally biased region" description="Basic and acidic residues" evidence="1">
    <location>
        <begin position="1215"/>
        <end position="1273"/>
    </location>
</feature>
<feature type="compositionally biased region" description="Basic and acidic residues" evidence="1">
    <location>
        <begin position="1963"/>
        <end position="1974"/>
    </location>
</feature>
<feature type="compositionally biased region" description="Basic and acidic residues" evidence="1">
    <location>
        <begin position="1285"/>
        <end position="1302"/>
    </location>
</feature>
<feature type="compositionally biased region" description="Polar residues" evidence="1">
    <location>
        <begin position="1359"/>
        <end position="1377"/>
    </location>
</feature>
<feature type="region of interest" description="Disordered" evidence="1">
    <location>
        <begin position="1963"/>
        <end position="1982"/>
    </location>
</feature>
<feature type="compositionally biased region" description="Basic and acidic residues" evidence="1">
    <location>
        <begin position="1659"/>
        <end position="1668"/>
    </location>
</feature>
<feature type="compositionally biased region" description="Basic and acidic residues" evidence="1">
    <location>
        <begin position="814"/>
        <end position="827"/>
    </location>
</feature>
<feature type="region of interest" description="Disordered" evidence="1">
    <location>
        <begin position="2002"/>
        <end position="2037"/>
    </location>
</feature>
<feature type="compositionally biased region" description="Polar residues" evidence="1">
    <location>
        <begin position="365"/>
        <end position="375"/>
    </location>
</feature>
<feature type="region of interest" description="Disordered" evidence="1">
    <location>
        <begin position="1316"/>
        <end position="1411"/>
    </location>
</feature>
<reference evidence="2" key="1">
    <citation type="submission" date="2022-06" db="EMBL/GenBank/DDBJ databases">
        <title>Uncovering the hologenomic basis of an extraordinary plant invasion.</title>
        <authorList>
            <person name="Bieker V.C."/>
            <person name="Martin M.D."/>
            <person name="Gilbert T."/>
            <person name="Hodgins K."/>
            <person name="Battlay P."/>
            <person name="Petersen B."/>
            <person name="Wilson J."/>
        </authorList>
    </citation>
    <scope>NUCLEOTIDE SEQUENCE</scope>
    <source>
        <strain evidence="2">AA19_3_7</strain>
        <tissue evidence="2">Leaf</tissue>
    </source>
</reference>
<feature type="compositionally biased region" description="Basic and acidic residues" evidence="1">
    <location>
        <begin position="509"/>
        <end position="520"/>
    </location>
</feature>
<feature type="compositionally biased region" description="Basic and acidic residues" evidence="1">
    <location>
        <begin position="1332"/>
        <end position="1358"/>
    </location>
</feature>
<feature type="compositionally biased region" description="Low complexity" evidence="1">
    <location>
        <begin position="1029"/>
        <end position="1042"/>
    </location>
</feature>
<gene>
    <name evidence="2" type="ORF">M8C21_024548</name>
</gene>
<dbReference type="EMBL" id="JAMZMK010009738">
    <property type="protein sequence ID" value="KAI7734395.1"/>
    <property type="molecule type" value="Genomic_DNA"/>
</dbReference>
<feature type="compositionally biased region" description="Basic and acidic residues" evidence="1">
    <location>
        <begin position="864"/>
        <end position="879"/>
    </location>
</feature>
<feature type="region of interest" description="Disordered" evidence="1">
    <location>
        <begin position="174"/>
        <end position="241"/>
    </location>
</feature>
<feature type="compositionally biased region" description="Polar residues" evidence="1">
    <location>
        <begin position="676"/>
        <end position="693"/>
    </location>
</feature>
<dbReference type="Proteomes" id="UP001206925">
    <property type="component" value="Unassembled WGS sequence"/>
</dbReference>
<evidence type="ECO:0000313" key="2">
    <source>
        <dbReference type="EMBL" id="KAI7734395.1"/>
    </source>
</evidence>
<organism evidence="2 3">
    <name type="scientific">Ambrosia artemisiifolia</name>
    <name type="common">Common ragweed</name>
    <dbReference type="NCBI Taxonomy" id="4212"/>
    <lineage>
        <taxon>Eukaryota</taxon>
        <taxon>Viridiplantae</taxon>
        <taxon>Streptophyta</taxon>
        <taxon>Embryophyta</taxon>
        <taxon>Tracheophyta</taxon>
        <taxon>Spermatophyta</taxon>
        <taxon>Magnoliopsida</taxon>
        <taxon>eudicotyledons</taxon>
        <taxon>Gunneridae</taxon>
        <taxon>Pentapetalae</taxon>
        <taxon>asterids</taxon>
        <taxon>campanulids</taxon>
        <taxon>Asterales</taxon>
        <taxon>Asteraceae</taxon>
        <taxon>Asteroideae</taxon>
        <taxon>Heliantheae alliance</taxon>
        <taxon>Heliantheae</taxon>
        <taxon>Ambrosia</taxon>
    </lineage>
</organism>
<feature type="compositionally biased region" description="Basic and acidic residues" evidence="1">
    <location>
        <begin position="1438"/>
        <end position="1459"/>
    </location>
</feature>
<feature type="compositionally biased region" description="Acidic residues" evidence="1">
    <location>
        <begin position="1775"/>
        <end position="1787"/>
    </location>
</feature>
<feature type="region of interest" description="Disordered" evidence="1">
    <location>
        <begin position="1878"/>
        <end position="1922"/>
    </location>
</feature>
<feature type="region of interest" description="Disordered" evidence="1">
    <location>
        <begin position="85"/>
        <end position="120"/>
    </location>
</feature>
<protein>
    <submittedName>
        <fullName evidence="2">Uncharacterized protein</fullName>
    </submittedName>
</protein>
<feature type="compositionally biased region" description="Polar residues" evidence="1">
    <location>
        <begin position="1802"/>
        <end position="1811"/>
    </location>
</feature>
<feature type="compositionally biased region" description="Polar residues" evidence="1">
    <location>
        <begin position="1739"/>
        <end position="1757"/>
    </location>
</feature>
<feature type="compositionally biased region" description="Basic and acidic residues" evidence="1">
    <location>
        <begin position="755"/>
        <end position="780"/>
    </location>
</feature>
<feature type="compositionally biased region" description="Polar residues" evidence="1">
    <location>
        <begin position="1114"/>
        <end position="1130"/>
    </location>
</feature>
<feature type="compositionally biased region" description="Basic and acidic residues" evidence="1">
    <location>
        <begin position="1685"/>
        <end position="1738"/>
    </location>
</feature>
<feature type="compositionally biased region" description="Basic and acidic residues" evidence="1">
    <location>
        <begin position="962"/>
        <end position="1028"/>
    </location>
</feature>
<feature type="compositionally biased region" description="Basic and acidic residues" evidence="1">
    <location>
        <begin position="736"/>
        <end position="745"/>
    </location>
</feature>
<feature type="compositionally biased region" description="Basic and acidic residues" evidence="1">
    <location>
        <begin position="440"/>
        <end position="496"/>
    </location>
</feature>
<feature type="compositionally biased region" description="Basic and acidic residues" evidence="1">
    <location>
        <begin position="1073"/>
        <end position="1105"/>
    </location>
</feature>
<feature type="compositionally biased region" description="Basic and acidic residues" evidence="1">
    <location>
        <begin position="1885"/>
        <end position="1920"/>
    </location>
</feature>
<feature type="compositionally biased region" description="Basic and acidic residues" evidence="1">
    <location>
        <begin position="694"/>
        <end position="727"/>
    </location>
</feature>
<feature type="region of interest" description="Disordered" evidence="1">
    <location>
        <begin position="1423"/>
        <end position="1483"/>
    </location>
</feature>
<evidence type="ECO:0000256" key="1">
    <source>
        <dbReference type="SAM" id="MobiDB-lite"/>
    </source>
</evidence>
<feature type="compositionally biased region" description="Basic and acidic residues" evidence="1">
    <location>
        <begin position="411"/>
        <end position="432"/>
    </location>
</feature>
<feature type="compositionally biased region" description="Acidic residues" evidence="1">
    <location>
        <begin position="1812"/>
        <end position="1828"/>
    </location>
</feature>
<feature type="compositionally biased region" description="Basic and acidic residues" evidence="1">
    <location>
        <begin position="1629"/>
        <end position="1645"/>
    </location>
</feature>
<accession>A0AAD5G9M1</accession>
<feature type="compositionally biased region" description="Polar residues" evidence="1">
    <location>
        <begin position="787"/>
        <end position="799"/>
    </location>
</feature>
<feature type="compositionally biased region" description="Basic and acidic residues" evidence="1">
    <location>
        <begin position="1763"/>
        <end position="1774"/>
    </location>
</feature>
<feature type="compositionally biased region" description="Basic and acidic residues" evidence="1">
    <location>
        <begin position="657"/>
        <end position="669"/>
    </location>
</feature>
<feature type="compositionally biased region" description="Polar residues" evidence="1">
    <location>
        <begin position="2002"/>
        <end position="2016"/>
    </location>
</feature>
<feature type="compositionally biased region" description="Basic and acidic residues" evidence="1">
    <location>
        <begin position="335"/>
        <end position="355"/>
    </location>
</feature>
<feature type="compositionally biased region" description="Basic and acidic residues" evidence="1">
    <location>
        <begin position="838"/>
        <end position="851"/>
    </location>
</feature>
<feature type="compositionally biased region" description="Basic and acidic residues" evidence="1">
    <location>
        <begin position="1788"/>
        <end position="1801"/>
    </location>
</feature>
<name>A0AAD5G9M1_AMBAR</name>
<keyword evidence="3" id="KW-1185">Reference proteome</keyword>